<accession>A0A3D9H8M6</accession>
<dbReference type="Gene3D" id="3.90.1150.10">
    <property type="entry name" value="Aspartate Aminotransferase, domain 1"/>
    <property type="match status" value="1"/>
</dbReference>
<dbReference type="RefSeq" id="WP_115938438.1">
    <property type="nucleotide sequence ID" value="NZ_QRDW01000011.1"/>
</dbReference>
<proteinExistence type="inferred from homology"/>
<organism evidence="8 9">
    <name type="scientific">Aestuariispira insulae</name>
    <dbReference type="NCBI Taxonomy" id="1461337"/>
    <lineage>
        <taxon>Bacteria</taxon>
        <taxon>Pseudomonadati</taxon>
        <taxon>Pseudomonadota</taxon>
        <taxon>Alphaproteobacteria</taxon>
        <taxon>Rhodospirillales</taxon>
        <taxon>Kiloniellaceae</taxon>
        <taxon>Aestuariispira</taxon>
    </lineage>
</organism>
<gene>
    <name evidence="8" type="ORF">DFP90_11185</name>
</gene>
<dbReference type="InterPro" id="IPR015424">
    <property type="entry name" value="PyrdxlP-dep_Trfase"/>
</dbReference>
<dbReference type="GO" id="GO:0004838">
    <property type="term" value="F:L-tyrosine-2-oxoglutarate transaminase activity"/>
    <property type="evidence" value="ECO:0007669"/>
    <property type="project" value="TreeGrafter"/>
</dbReference>
<dbReference type="Proteomes" id="UP000256845">
    <property type="component" value="Unassembled WGS sequence"/>
</dbReference>
<dbReference type="GO" id="GO:0030170">
    <property type="term" value="F:pyridoxal phosphate binding"/>
    <property type="evidence" value="ECO:0007669"/>
    <property type="project" value="InterPro"/>
</dbReference>
<dbReference type="CDD" id="cd00609">
    <property type="entry name" value="AAT_like"/>
    <property type="match status" value="1"/>
</dbReference>
<evidence type="ECO:0000256" key="3">
    <source>
        <dbReference type="ARBA" id="ARBA00011738"/>
    </source>
</evidence>
<evidence type="ECO:0000313" key="9">
    <source>
        <dbReference type="Proteomes" id="UP000256845"/>
    </source>
</evidence>
<dbReference type="FunFam" id="3.40.640.10:FF:000066">
    <property type="entry name" value="Aspartate aminotransferase"/>
    <property type="match status" value="1"/>
</dbReference>
<comment type="caution">
    <text evidence="8">The sequence shown here is derived from an EMBL/GenBank/DDBJ whole genome shotgun (WGS) entry which is preliminary data.</text>
</comment>
<dbReference type="GO" id="GO:0033585">
    <property type="term" value="P:L-phenylalanine biosynthetic process from chorismate via phenylpyruvate"/>
    <property type="evidence" value="ECO:0007669"/>
    <property type="project" value="TreeGrafter"/>
</dbReference>
<keyword evidence="6" id="KW-0663">Pyridoxal phosphate</keyword>
<dbReference type="PANTHER" id="PTHR11879">
    <property type="entry name" value="ASPARTATE AMINOTRANSFERASE"/>
    <property type="match status" value="1"/>
</dbReference>
<dbReference type="SUPFAM" id="SSF53383">
    <property type="entry name" value="PLP-dependent transferases"/>
    <property type="match status" value="1"/>
</dbReference>
<dbReference type="GO" id="GO:0004069">
    <property type="term" value="F:L-aspartate:2-oxoglutarate aminotransferase activity"/>
    <property type="evidence" value="ECO:0007669"/>
    <property type="project" value="TreeGrafter"/>
</dbReference>
<dbReference type="InterPro" id="IPR015421">
    <property type="entry name" value="PyrdxlP-dep_Trfase_major"/>
</dbReference>
<keyword evidence="4 8" id="KW-0032">Aminotransferase</keyword>
<dbReference type="InterPro" id="IPR000796">
    <property type="entry name" value="Asp_trans"/>
</dbReference>
<protein>
    <submittedName>
        <fullName evidence="8">Aspartate aminotransferase/aromatic-amino-acid transaminase</fullName>
    </submittedName>
</protein>
<dbReference type="GO" id="GO:0042802">
    <property type="term" value="F:identical protein binding"/>
    <property type="evidence" value="ECO:0007669"/>
    <property type="project" value="TreeGrafter"/>
</dbReference>
<reference evidence="8 9" key="1">
    <citation type="submission" date="2018-07" db="EMBL/GenBank/DDBJ databases">
        <title>Genomic Encyclopedia of Type Strains, Phase III (KMG-III): the genomes of soil and plant-associated and newly described type strains.</title>
        <authorList>
            <person name="Whitman W."/>
        </authorList>
    </citation>
    <scope>NUCLEOTIDE SEQUENCE [LARGE SCALE GENOMIC DNA]</scope>
    <source>
        <strain evidence="8 9">CECT 8488</strain>
    </source>
</reference>
<dbReference type="GO" id="GO:0005829">
    <property type="term" value="C:cytosol"/>
    <property type="evidence" value="ECO:0007669"/>
    <property type="project" value="TreeGrafter"/>
</dbReference>
<dbReference type="PANTHER" id="PTHR11879:SF22">
    <property type="entry name" value="ASPARTATE AMINOTRANSFERASE, MITOCHONDRIAL"/>
    <property type="match status" value="1"/>
</dbReference>
<dbReference type="EMBL" id="QRDW01000011">
    <property type="protein sequence ID" value="RED45838.1"/>
    <property type="molecule type" value="Genomic_DNA"/>
</dbReference>
<dbReference type="Gene3D" id="3.40.640.10">
    <property type="entry name" value="Type I PLP-dependent aspartate aminotransferase-like (Major domain)"/>
    <property type="match status" value="1"/>
</dbReference>
<dbReference type="Pfam" id="PF00155">
    <property type="entry name" value="Aminotran_1_2"/>
    <property type="match status" value="1"/>
</dbReference>
<keyword evidence="9" id="KW-1185">Reference proteome</keyword>
<dbReference type="InterPro" id="IPR004839">
    <property type="entry name" value="Aminotransferase_I/II_large"/>
</dbReference>
<comment type="subunit">
    <text evidence="3">Homodimer.</text>
</comment>
<evidence type="ECO:0000256" key="2">
    <source>
        <dbReference type="ARBA" id="ARBA00007441"/>
    </source>
</evidence>
<comment type="similarity">
    <text evidence="2">Belongs to the class-I pyridoxal-phosphate-dependent aminotransferase family.</text>
</comment>
<dbReference type="NCBIfam" id="NF006719">
    <property type="entry name" value="PRK09257.1"/>
    <property type="match status" value="1"/>
</dbReference>
<evidence type="ECO:0000256" key="4">
    <source>
        <dbReference type="ARBA" id="ARBA00022576"/>
    </source>
</evidence>
<evidence type="ECO:0000256" key="1">
    <source>
        <dbReference type="ARBA" id="ARBA00001933"/>
    </source>
</evidence>
<sequence>MFNEIKEAGVDNLMALMQQFKEDPRTEKVDLVVGVYKNDAGDVPVLDTVKAAERHLLEEESSKNYVGVMGDPALAEIMPALLLGADSPLIAESRVKSLQTPGGCGALKVGFDFLNTIKPGNRVWVSTPTWANHIPTIEGAGLTVAQYPYFRPADRSLDFDAMVSHLSTQAKAGDVILLHACCHNPTGVDLSLPQWQAITDLVLEKGLLPFVDCAYQGFGTGLEEDVAGLRHMAARVPEMLIASSFSKNFAIYRERTGALTLMGENATATANAMKAVVGIVRTNYSMPPSHGARIVTTIMNDPDLKAKWLVELEEMRSRIAGNRATLRKKLEERQVGADISFLTDQTGMFSYTGFNPDQVKRLREEFGIFTAGDGRINVAGLSSGNMDMVAEGFAAILR</sequence>
<evidence type="ECO:0000256" key="6">
    <source>
        <dbReference type="ARBA" id="ARBA00022898"/>
    </source>
</evidence>
<keyword evidence="5 8" id="KW-0808">Transferase</keyword>
<dbReference type="OrthoDB" id="9766445at2"/>
<dbReference type="InterPro" id="IPR015422">
    <property type="entry name" value="PyrdxlP-dep_Trfase_small"/>
</dbReference>
<evidence type="ECO:0000256" key="5">
    <source>
        <dbReference type="ARBA" id="ARBA00022679"/>
    </source>
</evidence>
<dbReference type="AlphaFoldDB" id="A0A3D9H8M6"/>
<evidence type="ECO:0000313" key="8">
    <source>
        <dbReference type="EMBL" id="RED45838.1"/>
    </source>
</evidence>
<dbReference type="PRINTS" id="PR00799">
    <property type="entry name" value="TRANSAMINASE"/>
</dbReference>
<name>A0A3D9H8M6_9PROT</name>
<comment type="cofactor">
    <cofactor evidence="1">
        <name>pyridoxal 5'-phosphate</name>
        <dbReference type="ChEBI" id="CHEBI:597326"/>
    </cofactor>
</comment>
<evidence type="ECO:0000259" key="7">
    <source>
        <dbReference type="Pfam" id="PF00155"/>
    </source>
</evidence>
<feature type="domain" description="Aminotransferase class I/classII large" evidence="7">
    <location>
        <begin position="27"/>
        <end position="391"/>
    </location>
</feature>